<dbReference type="InterPro" id="IPR049402">
    <property type="entry name" value="DZF_dom_C"/>
</dbReference>
<keyword evidence="8" id="KW-0539">Nucleus</keyword>
<dbReference type="GO" id="GO:0003725">
    <property type="term" value="F:double-stranded RNA binding"/>
    <property type="evidence" value="ECO:0007669"/>
    <property type="project" value="TreeGrafter"/>
</dbReference>
<dbReference type="PROSITE" id="PS51703">
    <property type="entry name" value="DZF"/>
    <property type="match status" value="1"/>
</dbReference>
<evidence type="ECO:0000256" key="9">
    <source>
        <dbReference type="ARBA" id="ARBA00041195"/>
    </source>
</evidence>
<evidence type="ECO:0000256" key="7">
    <source>
        <dbReference type="ARBA" id="ARBA00023125"/>
    </source>
</evidence>
<evidence type="ECO:0000313" key="13">
    <source>
        <dbReference type="Proteomes" id="UP000316079"/>
    </source>
</evidence>
<dbReference type="PROSITE" id="PS00028">
    <property type="entry name" value="ZINC_FINGER_C2H2_1"/>
    <property type="match status" value="1"/>
</dbReference>
<dbReference type="FunFam" id="3.30.160.60:FF:000210">
    <property type="entry name" value="Zinc finger RNA-binding protein 2"/>
    <property type="match status" value="1"/>
</dbReference>
<dbReference type="SMART" id="SM00355">
    <property type="entry name" value="ZnF_C2H2"/>
    <property type="match status" value="3"/>
</dbReference>
<keyword evidence="3" id="KW-0217">Developmental protein</keyword>
<evidence type="ECO:0000256" key="10">
    <source>
        <dbReference type="SAM" id="MobiDB-lite"/>
    </source>
</evidence>
<dbReference type="SMART" id="SM00572">
    <property type="entry name" value="DZF"/>
    <property type="match status" value="1"/>
</dbReference>
<dbReference type="SMART" id="SM00451">
    <property type="entry name" value="ZnF_U1"/>
    <property type="match status" value="3"/>
</dbReference>
<accession>A0A553RMC0</accession>
<evidence type="ECO:0000256" key="1">
    <source>
        <dbReference type="ARBA" id="ARBA00004123"/>
    </source>
</evidence>
<dbReference type="GO" id="GO:0003727">
    <property type="term" value="F:single-stranded RNA binding"/>
    <property type="evidence" value="ECO:0007669"/>
    <property type="project" value="TreeGrafter"/>
</dbReference>
<dbReference type="AlphaFoldDB" id="A0A553RMC0"/>
<feature type="region of interest" description="Disordered" evidence="10">
    <location>
        <begin position="397"/>
        <end position="425"/>
    </location>
</feature>
<feature type="compositionally biased region" description="Pro residues" evidence="10">
    <location>
        <begin position="226"/>
        <end position="236"/>
    </location>
</feature>
<dbReference type="InterPro" id="IPR049401">
    <property type="entry name" value="DZF_dom_N"/>
</dbReference>
<sequence length="983" mass="107895">MITGSLSATAVAELSMMAASNYYGYTHPTAAAPAPQYSAQPAPVYAHPSTASYTIQPAPTAAHPVTSSYPSVQPAQPAVTAPYHTYQPPHTQTYNYHQPEVPQQPTSAPQTYSYGHNTAPVNSYDSKQYYQTSVTPAQRPATDAYYQTGVKASYSTSTSAYTQPPVQRPVSALKPVPVASSTSSSYPMYPASTSVQQTSATVSTYTPSSTYNSYDSSGYTSTPSYYQPPNPQPPPQRPRHPPPKIQQAPKPLTSSSWSNSPGTPHGNSTYKKPVFQQNRFQKPKAPPKPPQLHYCEVCRISCAGSQTYREHLDGQKHKKKEAAQKAGGAVNNGGRTVQTQLRCELCDISCTGTDAYAAHIRGVKHQKVMKLHTKLGKPIPSTEPVMVTSAPAGVVTASSKPASAPAATPVPSKPASAAPKTPAPAVLSKPAAPAVVKPAVTPAAKSPAAASKAAAPAPVKTEEVKPIVIKTLPVSDDDGDATGPEGDIQPVGCDYVEEVRNDDGKVIRFHCKLCECSFNDPNAKDMHLKGRRHRLQYKKKVNPDLPVEIKPSSRARKLLEVKLRKQKMKSELKRQLEDEQRWHQEMSRRYEEDMYWRRIEDEQIYWEPRHRMAPPPLMGRGGIPVPPLMPMRRPGSPDDRHIMAKHSAIYPSEEELQAIQRIVAHTERALKLVSDSLLEKEACPVEADDTEEKKPQVRLLKGVMRVGILAKGLLLRGDRNVQLILLASKKPTVSILKTIGEQLPEHLESLSEDQYEVQVHPEEASVVIISSKEPKMQVTICLTSPVMREDPVPSTEKEAEEEPPDVLNLSKCLEYLAALRHAKWFQARANGLQSCVIIIRILRDLGQRMPSWAKMSDWTMELIVEKSISSASGQLGPGEALRRVLECVATGILLPDGPGLLDPCEKGQLDVLRDMSKEDREEVTASAQHMLRLLAFRQIHKVLDIGLLTVSKAAARNRKRRHDVSENVEGEAEGKKDKKDSSV</sequence>
<evidence type="ECO:0000256" key="8">
    <source>
        <dbReference type="ARBA" id="ARBA00023242"/>
    </source>
</evidence>
<evidence type="ECO:0000256" key="3">
    <source>
        <dbReference type="ARBA" id="ARBA00022473"/>
    </source>
</evidence>
<evidence type="ECO:0000256" key="6">
    <source>
        <dbReference type="ARBA" id="ARBA00022884"/>
    </source>
</evidence>
<keyword evidence="6" id="KW-0694">RNA-binding</keyword>
<dbReference type="GO" id="GO:0008270">
    <property type="term" value="F:zinc ion binding"/>
    <property type="evidence" value="ECO:0007669"/>
    <property type="project" value="InterPro"/>
</dbReference>
<dbReference type="InterPro" id="IPR003604">
    <property type="entry name" value="Matrin/U1-like-C_Znf_C2H2"/>
</dbReference>
<evidence type="ECO:0000256" key="2">
    <source>
        <dbReference type="ARBA" id="ARBA00004496"/>
    </source>
</evidence>
<dbReference type="GO" id="GO:0003677">
    <property type="term" value="F:DNA binding"/>
    <property type="evidence" value="ECO:0007669"/>
    <property type="project" value="UniProtKB-KW"/>
</dbReference>
<evidence type="ECO:0000256" key="5">
    <source>
        <dbReference type="ARBA" id="ARBA00022737"/>
    </source>
</evidence>
<feature type="compositionally biased region" description="Low complexity" evidence="10">
    <location>
        <begin position="191"/>
        <end position="222"/>
    </location>
</feature>
<dbReference type="FunFam" id="3.30.160.60:FF:002080">
    <property type="entry name" value="Zinc finger RNA-binding protein"/>
    <property type="match status" value="1"/>
</dbReference>
<dbReference type="InterPro" id="IPR013087">
    <property type="entry name" value="Znf_C2H2_type"/>
</dbReference>
<dbReference type="SUPFAM" id="SSF57667">
    <property type="entry name" value="beta-beta-alpha zinc fingers"/>
    <property type="match status" value="3"/>
</dbReference>
<dbReference type="OrthoDB" id="8898434at2759"/>
<dbReference type="FunFam" id="3.30.460.10:FF:000010">
    <property type="entry name" value="Zinc finger RNA-binding protein 2"/>
    <property type="match status" value="1"/>
</dbReference>
<keyword evidence="4" id="KW-0963">Cytoplasm</keyword>
<feature type="region of interest" description="Disordered" evidence="10">
    <location>
        <begin position="177"/>
        <end position="271"/>
    </location>
</feature>
<feature type="region of interest" description="Disordered" evidence="10">
    <location>
        <begin position="98"/>
        <end position="120"/>
    </location>
</feature>
<dbReference type="InterPro" id="IPR043519">
    <property type="entry name" value="NT_sf"/>
</dbReference>
<proteinExistence type="predicted"/>
<dbReference type="GO" id="GO:0005737">
    <property type="term" value="C:cytoplasm"/>
    <property type="evidence" value="ECO:0007669"/>
    <property type="project" value="UniProtKB-SubCell"/>
</dbReference>
<keyword evidence="13" id="KW-1185">Reference proteome</keyword>
<dbReference type="InterPro" id="IPR006561">
    <property type="entry name" value="DZF_dom"/>
</dbReference>
<keyword evidence="5" id="KW-0677">Repeat</keyword>
<evidence type="ECO:0000259" key="11">
    <source>
        <dbReference type="PROSITE" id="PS51703"/>
    </source>
</evidence>
<dbReference type="Pfam" id="PF07528">
    <property type="entry name" value="DZF_N"/>
    <property type="match status" value="1"/>
</dbReference>
<name>A0A553RMC0_9TELE</name>
<gene>
    <name evidence="12" type="ORF">DNTS_027487</name>
</gene>
<comment type="subcellular location">
    <subcellularLocation>
        <location evidence="2">Cytoplasm</location>
    </subcellularLocation>
    <subcellularLocation>
        <location evidence="1">Nucleus</location>
    </subcellularLocation>
</comment>
<dbReference type="FunFam" id="1.10.1410.40:FF:000001">
    <property type="entry name" value="interleukin enhancer-binding factor 3 isoform X1"/>
    <property type="match status" value="1"/>
</dbReference>
<dbReference type="Proteomes" id="UP000316079">
    <property type="component" value="Unassembled WGS sequence"/>
</dbReference>
<dbReference type="Pfam" id="PF20965">
    <property type="entry name" value="DZF_C"/>
    <property type="match status" value="1"/>
</dbReference>
<dbReference type="PANTHER" id="PTHR45762">
    <property type="entry name" value="ZINC FINGER RNA-BINDING PROTEIN"/>
    <property type="match status" value="1"/>
</dbReference>
<dbReference type="GO" id="GO:0071011">
    <property type="term" value="C:precatalytic spliceosome"/>
    <property type="evidence" value="ECO:0007669"/>
    <property type="project" value="TreeGrafter"/>
</dbReference>
<keyword evidence="7" id="KW-0238">DNA-binding</keyword>
<dbReference type="Gene3D" id="3.30.460.10">
    <property type="entry name" value="Beta Polymerase, domain 2"/>
    <property type="match status" value="1"/>
</dbReference>
<feature type="region of interest" description="Disordered" evidence="10">
    <location>
        <begin position="956"/>
        <end position="983"/>
    </location>
</feature>
<feature type="compositionally biased region" description="Basic and acidic residues" evidence="10">
    <location>
        <begin position="972"/>
        <end position="983"/>
    </location>
</feature>
<feature type="compositionally biased region" description="Polar residues" evidence="10">
    <location>
        <begin position="252"/>
        <end position="271"/>
    </location>
</feature>
<dbReference type="PANTHER" id="PTHR45762:SF2">
    <property type="entry name" value="ZINC FINGER RNA-BINDING PROTEIN 2"/>
    <property type="match status" value="1"/>
</dbReference>
<evidence type="ECO:0000256" key="4">
    <source>
        <dbReference type="ARBA" id="ARBA00022490"/>
    </source>
</evidence>
<dbReference type="STRING" id="623744.A0A553RMC0"/>
<dbReference type="Gene3D" id="1.10.1410.40">
    <property type="match status" value="1"/>
</dbReference>
<dbReference type="Gene3D" id="3.30.160.60">
    <property type="entry name" value="Classic Zinc Finger"/>
    <property type="match status" value="3"/>
</dbReference>
<reference evidence="12 13" key="1">
    <citation type="journal article" date="2019" name="Sci. Data">
        <title>Hybrid genome assembly and annotation of Danionella translucida.</title>
        <authorList>
            <person name="Kadobianskyi M."/>
            <person name="Schulze L."/>
            <person name="Schuelke M."/>
            <person name="Judkewitz B."/>
        </authorList>
    </citation>
    <scope>NUCLEOTIDE SEQUENCE [LARGE SCALE GENOMIC DNA]</scope>
    <source>
        <strain evidence="12 13">Bolton</strain>
    </source>
</reference>
<evidence type="ECO:0000313" key="12">
    <source>
        <dbReference type="EMBL" id="TRZ03329.1"/>
    </source>
</evidence>
<protein>
    <recommendedName>
        <fullName evidence="9">Zinc finger RNA-binding protein</fullName>
    </recommendedName>
</protein>
<dbReference type="EMBL" id="SRMA01011665">
    <property type="protein sequence ID" value="TRZ03329.1"/>
    <property type="molecule type" value="Genomic_DNA"/>
</dbReference>
<dbReference type="Pfam" id="PF12874">
    <property type="entry name" value="zf-met"/>
    <property type="match status" value="3"/>
</dbReference>
<dbReference type="InterPro" id="IPR036236">
    <property type="entry name" value="Znf_C2H2_sf"/>
</dbReference>
<organism evidence="12 13">
    <name type="scientific">Danionella cerebrum</name>
    <dbReference type="NCBI Taxonomy" id="2873325"/>
    <lineage>
        <taxon>Eukaryota</taxon>
        <taxon>Metazoa</taxon>
        <taxon>Chordata</taxon>
        <taxon>Craniata</taxon>
        <taxon>Vertebrata</taxon>
        <taxon>Euteleostomi</taxon>
        <taxon>Actinopterygii</taxon>
        <taxon>Neopterygii</taxon>
        <taxon>Teleostei</taxon>
        <taxon>Ostariophysi</taxon>
        <taxon>Cypriniformes</taxon>
        <taxon>Danionidae</taxon>
        <taxon>Danioninae</taxon>
        <taxon>Danionella</taxon>
    </lineage>
</organism>
<comment type="caution">
    <text evidence="12">The sequence shown here is derived from an EMBL/GenBank/DDBJ whole genome shotgun (WGS) entry which is preliminary data.</text>
</comment>
<dbReference type="FunFam" id="3.30.160.60:FF:000153">
    <property type="entry name" value="Zinc finger RNA-binding protein 2"/>
    <property type="match status" value="1"/>
</dbReference>
<feature type="domain" description="DZF" evidence="11">
    <location>
        <begin position="620"/>
        <end position="981"/>
    </location>
</feature>
<dbReference type="CDD" id="cd22541">
    <property type="entry name" value="SP5_N"/>
    <property type="match status" value="1"/>
</dbReference>